<accession>A0ABQ6ILU3</accession>
<keyword evidence="3" id="KW-0347">Helicase</keyword>
<comment type="caution">
    <text evidence="7">The sequence shown here is derived from an EMBL/GenBank/DDBJ whole genome shotgun (WGS) entry which is preliminary data.</text>
</comment>
<keyword evidence="4" id="KW-0067">ATP-binding</keyword>
<name>A0ABQ6ILU3_9MICO</name>
<protein>
    <recommendedName>
        <fullName evidence="6">UvrD-like helicase C-terminal domain-containing protein</fullName>
    </recommendedName>
</protein>
<keyword evidence="8" id="KW-1185">Reference proteome</keyword>
<feature type="domain" description="UvrD-like helicase C-terminal" evidence="6">
    <location>
        <begin position="4"/>
        <end position="124"/>
    </location>
</feature>
<dbReference type="PANTHER" id="PTHR11070:SF55">
    <property type="entry name" value="DNA 3'-5' HELICASE"/>
    <property type="match status" value="1"/>
</dbReference>
<keyword evidence="1" id="KW-0547">Nucleotide-binding</keyword>
<dbReference type="InterPro" id="IPR000212">
    <property type="entry name" value="DNA_helicase_UvrD/REP"/>
</dbReference>
<dbReference type="EMBL" id="BSUO01000001">
    <property type="protein sequence ID" value="GMA38892.1"/>
    <property type="molecule type" value="Genomic_DNA"/>
</dbReference>
<evidence type="ECO:0000313" key="7">
    <source>
        <dbReference type="EMBL" id="GMA38892.1"/>
    </source>
</evidence>
<organism evidence="7 8">
    <name type="scientific">Mobilicoccus caccae</name>
    <dbReference type="NCBI Taxonomy" id="1859295"/>
    <lineage>
        <taxon>Bacteria</taxon>
        <taxon>Bacillati</taxon>
        <taxon>Actinomycetota</taxon>
        <taxon>Actinomycetes</taxon>
        <taxon>Micrococcales</taxon>
        <taxon>Dermatophilaceae</taxon>
        <taxon>Mobilicoccus</taxon>
    </lineage>
</organism>
<evidence type="ECO:0000313" key="8">
    <source>
        <dbReference type="Proteomes" id="UP001157126"/>
    </source>
</evidence>
<gene>
    <name evidence="7" type="ORF">GCM10025883_09370</name>
</gene>
<dbReference type="SUPFAM" id="SSF52540">
    <property type="entry name" value="P-loop containing nucleoside triphosphate hydrolases"/>
    <property type="match status" value="1"/>
</dbReference>
<evidence type="ECO:0000256" key="3">
    <source>
        <dbReference type="ARBA" id="ARBA00022806"/>
    </source>
</evidence>
<dbReference type="InterPro" id="IPR027417">
    <property type="entry name" value="P-loop_NTPase"/>
</dbReference>
<dbReference type="Pfam" id="PF13361">
    <property type="entry name" value="UvrD_C"/>
    <property type="match status" value="1"/>
</dbReference>
<sequence>MSEGAVQVLTVHAAKGLEWDIVAVPGLVEAAFPSHRSYRPPKGGGLPTPTSKGWLTGLGSVPYDLRGDAAGLPHLPWRAVEDLTELSTAIGTFAKEGGAHALDEERRLAYVAFTRARHRLLLTASVWLDGTAPRVPSRFLTDLLDRPGLVRILMWEPDPEPDAVNPALADSPAARWPVQRDDPRDAAERQAAAWVAAALATDPAATGTSTRDAESAGAGAGAGTADEQERREMRHLADAVEVLLSERDEARGDSGVPRLPGHLSTSALVELNSDPAGYAARLRRPMPAPPATAARLGTEFHAWIERHYRSASLVDDLDLEGFADESEEIPDLETARRLFLQSEWAGATPWRWRCRWRPWWPDCPSEAGSTRSFPARAVA</sequence>
<dbReference type="InterPro" id="IPR014017">
    <property type="entry name" value="DNA_helicase_UvrD-like_C"/>
</dbReference>
<evidence type="ECO:0000256" key="2">
    <source>
        <dbReference type="ARBA" id="ARBA00022801"/>
    </source>
</evidence>
<evidence type="ECO:0000256" key="4">
    <source>
        <dbReference type="ARBA" id="ARBA00022840"/>
    </source>
</evidence>
<evidence type="ECO:0000256" key="1">
    <source>
        <dbReference type="ARBA" id="ARBA00022741"/>
    </source>
</evidence>
<dbReference type="PANTHER" id="PTHR11070">
    <property type="entry name" value="UVRD / RECB / PCRA DNA HELICASE FAMILY MEMBER"/>
    <property type="match status" value="1"/>
</dbReference>
<dbReference type="Proteomes" id="UP001157126">
    <property type="component" value="Unassembled WGS sequence"/>
</dbReference>
<dbReference type="Gene3D" id="3.40.50.300">
    <property type="entry name" value="P-loop containing nucleotide triphosphate hydrolases"/>
    <property type="match status" value="1"/>
</dbReference>
<keyword evidence="2" id="KW-0378">Hydrolase</keyword>
<reference evidence="8" key="1">
    <citation type="journal article" date="2019" name="Int. J. Syst. Evol. Microbiol.">
        <title>The Global Catalogue of Microorganisms (GCM) 10K type strain sequencing project: providing services to taxonomists for standard genome sequencing and annotation.</title>
        <authorList>
            <consortium name="The Broad Institute Genomics Platform"/>
            <consortium name="The Broad Institute Genome Sequencing Center for Infectious Disease"/>
            <person name="Wu L."/>
            <person name="Ma J."/>
        </authorList>
    </citation>
    <scope>NUCLEOTIDE SEQUENCE [LARGE SCALE GENOMIC DNA]</scope>
    <source>
        <strain evidence="8">NBRC 113072</strain>
    </source>
</reference>
<evidence type="ECO:0000259" key="6">
    <source>
        <dbReference type="Pfam" id="PF13361"/>
    </source>
</evidence>
<evidence type="ECO:0000256" key="5">
    <source>
        <dbReference type="SAM" id="MobiDB-lite"/>
    </source>
</evidence>
<feature type="region of interest" description="Disordered" evidence="5">
    <location>
        <begin position="202"/>
        <end position="230"/>
    </location>
</feature>
<proteinExistence type="predicted"/>